<accession>A0A369ZM37</accession>
<reference evidence="1 2" key="1">
    <citation type="submission" date="2018-05" db="EMBL/GenBank/DDBJ databases">
        <title>Draft Genome Sequences for a Diverse set of 7 Haemophilus Species.</title>
        <authorList>
            <person name="Nichols M."/>
            <person name="Topaz N."/>
            <person name="Wang X."/>
            <person name="Wang X."/>
            <person name="Boxrud D."/>
        </authorList>
    </citation>
    <scope>NUCLEOTIDE SEQUENCE [LARGE SCALE GENOMIC DNA]</scope>
    <source>
        <strain evidence="1 2">C2010039593</strain>
    </source>
</reference>
<dbReference type="EMBL" id="QEQD01000002">
    <property type="protein sequence ID" value="RDF05317.1"/>
    <property type="molecule type" value="Genomic_DNA"/>
</dbReference>
<comment type="caution">
    <text evidence="1">The sequence shown here is derived from an EMBL/GenBank/DDBJ whole genome shotgun (WGS) entry which is preliminary data.</text>
</comment>
<evidence type="ECO:0000313" key="1">
    <source>
        <dbReference type="EMBL" id="RDF05317.1"/>
    </source>
</evidence>
<organism evidence="1 2">
    <name type="scientific">Haemophilus parahaemolyticus</name>
    <dbReference type="NCBI Taxonomy" id="735"/>
    <lineage>
        <taxon>Bacteria</taxon>
        <taxon>Pseudomonadati</taxon>
        <taxon>Pseudomonadota</taxon>
        <taxon>Gammaproteobacteria</taxon>
        <taxon>Pasteurellales</taxon>
        <taxon>Pasteurellaceae</taxon>
        <taxon>Haemophilus</taxon>
    </lineage>
</organism>
<dbReference type="Proteomes" id="UP000253999">
    <property type="component" value="Unassembled WGS sequence"/>
</dbReference>
<gene>
    <name evidence="1" type="ORF">DPV98_02660</name>
</gene>
<proteinExistence type="predicted"/>
<name>A0A369ZM37_HAEPH</name>
<sequence>MKNFNTLCTDQTENNSKKPFYQDDVLMPICVERANNLEDQIYAFDCILETLGTLPHIMEFTSDGFLPMSDSKEGRTFLSGLQQLGKIYHLFAVEQFQLLKQEIRENTGKK</sequence>
<dbReference type="RefSeq" id="WP_111312534.1">
    <property type="nucleotide sequence ID" value="NZ_CAUQRN010000018.1"/>
</dbReference>
<evidence type="ECO:0000313" key="2">
    <source>
        <dbReference type="Proteomes" id="UP000253999"/>
    </source>
</evidence>
<protein>
    <submittedName>
        <fullName evidence="1">Uncharacterized protein</fullName>
    </submittedName>
</protein>
<dbReference type="AlphaFoldDB" id="A0A369ZM37"/>